<name>A0ABX1BSM9_9ACTN</name>
<dbReference type="Pfam" id="PF00557">
    <property type="entry name" value="Peptidase_M24"/>
    <property type="match status" value="1"/>
</dbReference>
<evidence type="ECO:0000313" key="2">
    <source>
        <dbReference type="EMBL" id="NJP97738.1"/>
    </source>
</evidence>
<dbReference type="PANTHER" id="PTHR46112:SF2">
    <property type="entry name" value="XAA-PRO AMINOPEPTIDASE P-RELATED"/>
    <property type="match status" value="1"/>
</dbReference>
<dbReference type="RefSeq" id="WP_168020413.1">
    <property type="nucleotide sequence ID" value="NZ_JAATEP010000072.1"/>
</dbReference>
<dbReference type="Proteomes" id="UP000696294">
    <property type="component" value="Unassembled WGS sequence"/>
</dbReference>
<dbReference type="SUPFAM" id="SSF55920">
    <property type="entry name" value="Creatinase/aminopeptidase"/>
    <property type="match status" value="1"/>
</dbReference>
<gene>
    <name evidence="2" type="ORF">HCN51_51400</name>
</gene>
<dbReference type="EMBL" id="JAATEP010000072">
    <property type="protein sequence ID" value="NJP97738.1"/>
    <property type="molecule type" value="Genomic_DNA"/>
</dbReference>
<evidence type="ECO:0000259" key="1">
    <source>
        <dbReference type="Pfam" id="PF00557"/>
    </source>
</evidence>
<dbReference type="InterPro" id="IPR036005">
    <property type="entry name" value="Creatinase/aminopeptidase-like"/>
</dbReference>
<dbReference type="InterPro" id="IPR000994">
    <property type="entry name" value="Pept_M24"/>
</dbReference>
<comment type="caution">
    <text evidence="2">The sequence shown here is derived from an EMBL/GenBank/DDBJ whole genome shotgun (WGS) entry which is preliminary data.</text>
</comment>
<keyword evidence="3" id="KW-1185">Reference proteome</keyword>
<proteinExistence type="predicted"/>
<dbReference type="InterPro" id="IPR029149">
    <property type="entry name" value="Creatin/AminoP/Spt16_N"/>
</dbReference>
<dbReference type="Gene3D" id="3.40.350.10">
    <property type="entry name" value="Creatinase/prolidase N-terminal domain"/>
    <property type="match status" value="1"/>
</dbReference>
<organism evidence="2 3">
    <name type="scientific">Nonomuraea composti</name>
    <dbReference type="NCBI Taxonomy" id="2720023"/>
    <lineage>
        <taxon>Bacteria</taxon>
        <taxon>Bacillati</taxon>
        <taxon>Actinomycetota</taxon>
        <taxon>Actinomycetes</taxon>
        <taxon>Streptosporangiales</taxon>
        <taxon>Streptosporangiaceae</taxon>
        <taxon>Nonomuraea</taxon>
    </lineage>
</organism>
<feature type="domain" description="Peptidase M24" evidence="1">
    <location>
        <begin position="180"/>
        <end position="397"/>
    </location>
</feature>
<accession>A0ABX1BSM9</accession>
<dbReference type="Gene3D" id="3.90.230.10">
    <property type="entry name" value="Creatinase/methionine aminopeptidase superfamily"/>
    <property type="match status" value="1"/>
</dbReference>
<reference evidence="2 3" key="1">
    <citation type="submission" date="2020-03" db="EMBL/GenBank/DDBJ databases">
        <title>WGS of actinomycetes isolated from Thailand.</title>
        <authorList>
            <person name="Thawai C."/>
        </authorList>
    </citation>
    <scope>NUCLEOTIDE SEQUENCE [LARGE SCALE GENOMIC DNA]</scope>
    <source>
        <strain evidence="2 3">FMUSA5-5</strain>
    </source>
</reference>
<dbReference type="CDD" id="cd01066">
    <property type="entry name" value="APP_MetAP"/>
    <property type="match status" value="1"/>
</dbReference>
<dbReference type="InterPro" id="IPR050659">
    <property type="entry name" value="Peptidase_M24B"/>
</dbReference>
<evidence type="ECO:0000313" key="3">
    <source>
        <dbReference type="Proteomes" id="UP000696294"/>
    </source>
</evidence>
<dbReference type="SUPFAM" id="SSF53092">
    <property type="entry name" value="Creatinase/prolidase N-terminal domain"/>
    <property type="match status" value="1"/>
</dbReference>
<dbReference type="PANTHER" id="PTHR46112">
    <property type="entry name" value="AMINOPEPTIDASE"/>
    <property type="match status" value="1"/>
</dbReference>
<protein>
    <submittedName>
        <fullName evidence="2">M24 family metallopeptidase</fullName>
    </submittedName>
</protein>
<sequence length="417" mass="45085">MLKEPPRYSIAERDRRWNLARDLMDDEGVQALVVYGEHEMVYPAPYAPDTYFTNDRPGAIVVFPRDADPIVLVGTPMTIGDHIEAQRRGEATWITPGNMRVARHPEGVVQVLREHGLEQAAIGVLGIDPCPPWHFVPIMPHAYWAAMTEHLPHATFKGVYRPFYARTSAQSAEELAVLAYAAEAGEAVAHAMLTVARPGATDAEVCAAGTAEALRRGVMIAPMIINSGPGTISWGMPGWSYRPQAPRVLAEGDIVLAEVMCFYGMKETQHQVAIAIGEVHRDAVRAATVARASYEAGLQALRPGRRFGEVVEAMRAPLDEAGGWNVHPLIHALNPFGPVCGWGAGMRARPEAVSYGLITEVPTIGAEVPLAPGMSFSLEPNCVVGDHTVNLGGTVVVGDHEPVEHNPFTARLLQTEG</sequence>